<dbReference type="InterPro" id="IPR000504">
    <property type="entry name" value="RRM_dom"/>
</dbReference>
<dbReference type="Gene3D" id="3.30.70.330">
    <property type="match status" value="1"/>
</dbReference>
<evidence type="ECO:0000313" key="4">
    <source>
        <dbReference type="Proteomes" id="UP000245207"/>
    </source>
</evidence>
<dbReference type="PROSITE" id="PS50102">
    <property type="entry name" value="RRM"/>
    <property type="match status" value="1"/>
</dbReference>
<evidence type="ECO:0000313" key="3">
    <source>
        <dbReference type="EMBL" id="PWA87349.1"/>
    </source>
</evidence>
<dbReference type="InterPro" id="IPR035979">
    <property type="entry name" value="RBD_domain_sf"/>
</dbReference>
<gene>
    <name evidence="3" type="ORF">CTI12_AA133490</name>
</gene>
<organism evidence="3 4">
    <name type="scientific">Artemisia annua</name>
    <name type="common">Sweet wormwood</name>
    <dbReference type="NCBI Taxonomy" id="35608"/>
    <lineage>
        <taxon>Eukaryota</taxon>
        <taxon>Viridiplantae</taxon>
        <taxon>Streptophyta</taxon>
        <taxon>Embryophyta</taxon>
        <taxon>Tracheophyta</taxon>
        <taxon>Spermatophyta</taxon>
        <taxon>Magnoliopsida</taxon>
        <taxon>eudicotyledons</taxon>
        <taxon>Gunneridae</taxon>
        <taxon>Pentapetalae</taxon>
        <taxon>asterids</taxon>
        <taxon>campanulids</taxon>
        <taxon>Asterales</taxon>
        <taxon>Asteraceae</taxon>
        <taxon>Asteroideae</taxon>
        <taxon>Anthemideae</taxon>
        <taxon>Artemisiinae</taxon>
        <taxon>Artemisia</taxon>
    </lineage>
</organism>
<name>A0A2U1PNM3_ARTAN</name>
<keyword evidence="1" id="KW-0694">RNA-binding</keyword>
<dbReference type="GO" id="GO:0003723">
    <property type="term" value="F:RNA binding"/>
    <property type="evidence" value="ECO:0007669"/>
    <property type="project" value="UniProtKB-UniRule"/>
</dbReference>
<dbReference type="OrthoDB" id="1750209at2759"/>
<dbReference type="SMART" id="SM00360">
    <property type="entry name" value="RRM"/>
    <property type="match status" value="1"/>
</dbReference>
<reference evidence="3 4" key="1">
    <citation type="journal article" date="2018" name="Mol. Plant">
        <title>The genome of Artemisia annua provides insight into the evolution of Asteraceae family and artemisinin biosynthesis.</title>
        <authorList>
            <person name="Shen Q."/>
            <person name="Zhang L."/>
            <person name="Liao Z."/>
            <person name="Wang S."/>
            <person name="Yan T."/>
            <person name="Shi P."/>
            <person name="Liu M."/>
            <person name="Fu X."/>
            <person name="Pan Q."/>
            <person name="Wang Y."/>
            <person name="Lv Z."/>
            <person name="Lu X."/>
            <person name="Zhang F."/>
            <person name="Jiang W."/>
            <person name="Ma Y."/>
            <person name="Chen M."/>
            <person name="Hao X."/>
            <person name="Li L."/>
            <person name="Tang Y."/>
            <person name="Lv G."/>
            <person name="Zhou Y."/>
            <person name="Sun X."/>
            <person name="Brodelius P.E."/>
            <person name="Rose J.K.C."/>
            <person name="Tang K."/>
        </authorList>
    </citation>
    <scope>NUCLEOTIDE SEQUENCE [LARGE SCALE GENOMIC DNA]</scope>
    <source>
        <strain evidence="4">cv. Huhao1</strain>
        <tissue evidence="3">Leaf</tissue>
    </source>
</reference>
<evidence type="ECO:0000256" key="1">
    <source>
        <dbReference type="PROSITE-ProRule" id="PRU00176"/>
    </source>
</evidence>
<dbReference type="Proteomes" id="UP000245207">
    <property type="component" value="Unassembled WGS sequence"/>
</dbReference>
<proteinExistence type="predicted"/>
<dbReference type="SUPFAM" id="SSF54928">
    <property type="entry name" value="RNA-binding domain, RBD"/>
    <property type="match status" value="1"/>
</dbReference>
<dbReference type="CDD" id="cd00590">
    <property type="entry name" value="RRM_SF"/>
    <property type="match status" value="1"/>
</dbReference>
<accession>A0A2U1PNM3</accession>
<sequence>MSDRQRRFFNSNEDHTQKISQSIFVTNFPDSVNSHDLWRECNVYGTVVDVFIPFKKSKVGKRFAFVRFIKVFNLDRLVKNLCTIWIGRHHLYANQVRFDRPQKPTFPPLNGTTKVADKIHTSSGFRQPSGSAGSYATAHWLIRVL</sequence>
<dbReference type="InterPro" id="IPR012677">
    <property type="entry name" value="Nucleotide-bd_a/b_plait_sf"/>
</dbReference>
<dbReference type="EMBL" id="PKPP01000923">
    <property type="protein sequence ID" value="PWA87349.1"/>
    <property type="molecule type" value="Genomic_DNA"/>
</dbReference>
<dbReference type="AlphaFoldDB" id="A0A2U1PNM3"/>
<evidence type="ECO:0000259" key="2">
    <source>
        <dbReference type="PROSITE" id="PS50102"/>
    </source>
</evidence>
<protein>
    <recommendedName>
        <fullName evidence="2">RRM domain-containing protein</fullName>
    </recommendedName>
</protein>
<keyword evidence="4" id="KW-1185">Reference proteome</keyword>
<dbReference type="Pfam" id="PF00076">
    <property type="entry name" value="RRM_1"/>
    <property type="match status" value="1"/>
</dbReference>
<feature type="domain" description="RRM" evidence="2">
    <location>
        <begin position="21"/>
        <end position="103"/>
    </location>
</feature>
<comment type="caution">
    <text evidence="3">The sequence shown here is derived from an EMBL/GenBank/DDBJ whole genome shotgun (WGS) entry which is preliminary data.</text>
</comment>